<evidence type="ECO:0000313" key="2">
    <source>
        <dbReference type="Proteomes" id="UP001160483"/>
    </source>
</evidence>
<proteinExistence type="predicted"/>
<evidence type="ECO:0000313" key="1">
    <source>
        <dbReference type="EMBL" id="CAH0479666.1"/>
    </source>
</evidence>
<name>A0AAU9LHZ1_9STRA</name>
<sequence>MASVAEIKQLEAKIKEDVKQINTLPKIVKALHHRDKSMAQTAMQSMRRVLLFFLDKGDLQFKPMEQKAAKKIKQGDTQAIDQFRRWIWDVYVNFLKEMLQWLGNAQTDSNLRVGAAAHADGICIS</sequence>
<comment type="caution">
    <text evidence="1">The sequence shown here is derived from an EMBL/GenBank/DDBJ whole genome shotgun (WGS) entry which is preliminary data.</text>
</comment>
<accession>A0AAU9LHZ1</accession>
<dbReference type="AlphaFoldDB" id="A0AAU9LHZ1"/>
<dbReference type="EMBL" id="CAKKTJ010000320">
    <property type="protein sequence ID" value="CAH0479666.1"/>
    <property type="molecule type" value="Genomic_DNA"/>
</dbReference>
<protein>
    <submittedName>
        <fullName evidence="1">Uncharacterized protein</fullName>
    </submittedName>
</protein>
<reference evidence="1" key="1">
    <citation type="submission" date="2021-11" db="EMBL/GenBank/DDBJ databases">
        <authorList>
            <person name="Islam A."/>
            <person name="Islam S."/>
            <person name="Flora M.S."/>
            <person name="Rahman M."/>
            <person name="Ziaur R.M."/>
            <person name="Epstein J.H."/>
            <person name="Hassan M."/>
            <person name="Klassen M."/>
            <person name="Woodard K."/>
            <person name="Webb A."/>
            <person name="Webby R.J."/>
            <person name="El Zowalaty M.E."/>
        </authorList>
    </citation>
    <scope>NUCLEOTIDE SEQUENCE</scope>
    <source>
        <strain evidence="1">Pbs3</strain>
    </source>
</reference>
<dbReference type="Proteomes" id="UP001160483">
    <property type="component" value="Unassembled WGS sequence"/>
</dbReference>
<organism evidence="1 2">
    <name type="scientific">Peronospora belbahrii</name>
    <dbReference type="NCBI Taxonomy" id="622444"/>
    <lineage>
        <taxon>Eukaryota</taxon>
        <taxon>Sar</taxon>
        <taxon>Stramenopiles</taxon>
        <taxon>Oomycota</taxon>
        <taxon>Peronosporomycetes</taxon>
        <taxon>Peronosporales</taxon>
        <taxon>Peronosporaceae</taxon>
        <taxon>Peronospora</taxon>
    </lineage>
</organism>
<gene>
    <name evidence="1" type="ORF">PBS003_LOCUS6300</name>
</gene>